<dbReference type="GO" id="GO:0005737">
    <property type="term" value="C:cytoplasm"/>
    <property type="evidence" value="ECO:0007669"/>
    <property type="project" value="UniProtKB-SubCell"/>
</dbReference>
<dbReference type="InterPro" id="IPR051373">
    <property type="entry name" value="Lin-28_RNA-binding"/>
</dbReference>
<dbReference type="SUPFAM" id="SSF57756">
    <property type="entry name" value="Retrovirus zinc finger-like domains"/>
    <property type="match status" value="1"/>
</dbReference>
<dbReference type="GO" id="GO:0031054">
    <property type="term" value="P:pre-miRNA processing"/>
    <property type="evidence" value="ECO:0007669"/>
    <property type="project" value="TreeGrafter"/>
</dbReference>
<dbReference type="OrthoDB" id="422005at2759"/>
<protein>
    <recommendedName>
        <fullName evidence="4">CCHC-type domain-containing protein</fullName>
    </recommendedName>
</protein>
<feature type="region of interest" description="Disordered" evidence="3">
    <location>
        <begin position="89"/>
        <end position="147"/>
    </location>
</feature>
<dbReference type="InterPro" id="IPR036875">
    <property type="entry name" value="Znf_CCHC_sf"/>
</dbReference>
<feature type="domain" description="CCHC-type" evidence="4">
    <location>
        <begin position="77"/>
        <end position="93"/>
    </location>
</feature>
<evidence type="ECO:0000313" key="5">
    <source>
        <dbReference type="EMBL" id="CAD7283159.1"/>
    </source>
</evidence>
<evidence type="ECO:0000313" key="6">
    <source>
        <dbReference type="Proteomes" id="UP000678499"/>
    </source>
</evidence>
<dbReference type="PANTHER" id="PTHR46109:SF1">
    <property type="entry name" value="PROTEIN LIN-28 HOMOLOG"/>
    <property type="match status" value="1"/>
</dbReference>
<feature type="domain" description="CCHC-type" evidence="4">
    <location>
        <begin position="54"/>
        <end position="71"/>
    </location>
</feature>
<name>A0A7R9BZA8_9CRUS</name>
<dbReference type="EMBL" id="CAJPEX010004939">
    <property type="protein sequence ID" value="CAG0923311.1"/>
    <property type="molecule type" value="Genomic_DNA"/>
</dbReference>
<evidence type="ECO:0000256" key="2">
    <source>
        <dbReference type="ARBA" id="ARBA00022490"/>
    </source>
</evidence>
<dbReference type="SMART" id="SM00343">
    <property type="entry name" value="ZnF_C2HC"/>
    <property type="match status" value="2"/>
</dbReference>
<dbReference type="EMBL" id="OA886976">
    <property type="protein sequence ID" value="CAD7283159.1"/>
    <property type="molecule type" value="Genomic_DNA"/>
</dbReference>
<keyword evidence="2" id="KW-0963">Cytoplasm</keyword>
<dbReference type="InterPro" id="IPR001878">
    <property type="entry name" value="Znf_CCHC"/>
</dbReference>
<sequence length="147" mass="15740">MLGFRSLGDDEEIDFECKVSDKGLEATLVQGVDGNDCHGSHRRPMSKKKFRRLRCYNCGEFANHIASKCTLGPQPKKCHNCKGEDHLIADCPQRRSDDSRSKSVSSDSSSTAAAPSSSSQSAVSAATTTTAATNTTTDAPKQNEKAA</sequence>
<evidence type="ECO:0000256" key="1">
    <source>
        <dbReference type="ARBA" id="ARBA00004496"/>
    </source>
</evidence>
<dbReference type="Pfam" id="PF00098">
    <property type="entry name" value="zf-CCHC"/>
    <property type="match status" value="1"/>
</dbReference>
<dbReference type="InterPro" id="IPR012340">
    <property type="entry name" value="NA-bd_OB-fold"/>
</dbReference>
<comment type="subcellular location">
    <subcellularLocation>
        <location evidence="1">Cytoplasm</location>
    </subcellularLocation>
</comment>
<reference evidence="5" key="1">
    <citation type="submission" date="2020-11" db="EMBL/GenBank/DDBJ databases">
        <authorList>
            <person name="Tran Van P."/>
        </authorList>
    </citation>
    <scope>NUCLEOTIDE SEQUENCE</scope>
</reference>
<evidence type="ECO:0000259" key="4">
    <source>
        <dbReference type="SMART" id="SM00343"/>
    </source>
</evidence>
<gene>
    <name evidence="5" type="ORF">NMOB1V02_LOCUS10777</name>
</gene>
<dbReference type="AlphaFoldDB" id="A0A7R9BZA8"/>
<dbReference type="Gene3D" id="2.40.50.140">
    <property type="entry name" value="Nucleic acid-binding proteins"/>
    <property type="match status" value="1"/>
</dbReference>
<dbReference type="Proteomes" id="UP000678499">
    <property type="component" value="Unassembled WGS sequence"/>
</dbReference>
<dbReference type="GO" id="GO:0008270">
    <property type="term" value="F:zinc ion binding"/>
    <property type="evidence" value="ECO:0007669"/>
    <property type="project" value="InterPro"/>
</dbReference>
<dbReference type="GO" id="GO:0003729">
    <property type="term" value="F:mRNA binding"/>
    <property type="evidence" value="ECO:0007669"/>
    <property type="project" value="TreeGrafter"/>
</dbReference>
<feature type="compositionally biased region" description="Low complexity" evidence="3">
    <location>
        <begin position="102"/>
        <end position="139"/>
    </location>
</feature>
<dbReference type="Gene3D" id="4.10.60.10">
    <property type="entry name" value="Zinc finger, CCHC-type"/>
    <property type="match status" value="1"/>
</dbReference>
<accession>A0A7R9BZA8</accession>
<organism evidence="5">
    <name type="scientific">Notodromas monacha</name>
    <dbReference type="NCBI Taxonomy" id="399045"/>
    <lineage>
        <taxon>Eukaryota</taxon>
        <taxon>Metazoa</taxon>
        <taxon>Ecdysozoa</taxon>
        <taxon>Arthropoda</taxon>
        <taxon>Crustacea</taxon>
        <taxon>Oligostraca</taxon>
        <taxon>Ostracoda</taxon>
        <taxon>Podocopa</taxon>
        <taxon>Podocopida</taxon>
        <taxon>Cypridocopina</taxon>
        <taxon>Cypridoidea</taxon>
        <taxon>Cyprididae</taxon>
        <taxon>Notodromas</taxon>
    </lineage>
</organism>
<dbReference type="GO" id="GO:0005634">
    <property type="term" value="C:nucleus"/>
    <property type="evidence" value="ECO:0007669"/>
    <property type="project" value="TreeGrafter"/>
</dbReference>
<feature type="compositionally biased region" description="Basic and acidic residues" evidence="3">
    <location>
        <begin position="89"/>
        <end position="101"/>
    </location>
</feature>
<dbReference type="PANTHER" id="PTHR46109">
    <property type="entry name" value="PROTEIN LIN-28"/>
    <property type="match status" value="1"/>
</dbReference>
<keyword evidence="6" id="KW-1185">Reference proteome</keyword>
<proteinExistence type="predicted"/>
<evidence type="ECO:0000256" key="3">
    <source>
        <dbReference type="SAM" id="MobiDB-lite"/>
    </source>
</evidence>